<dbReference type="InterPro" id="IPR001214">
    <property type="entry name" value="SET_dom"/>
</dbReference>
<keyword evidence="2" id="KW-0804">Transcription</keyword>
<feature type="compositionally biased region" description="Polar residues" evidence="3">
    <location>
        <begin position="273"/>
        <end position="292"/>
    </location>
</feature>
<dbReference type="GO" id="GO:0003682">
    <property type="term" value="F:chromatin binding"/>
    <property type="evidence" value="ECO:0007669"/>
    <property type="project" value="TreeGrafter"/>
</dbReference>
<reference evidence="5" key="3">
    <citation type="submission" date="2015-02" db="UniProtKB">
        <authorList>
            <consortium name="EnsemblProtists"/>
        </authorList>
    </citation>
    <scope>IDENTIFICATION</scope>
    <source>
        <strain evidence="5">DAOM BR144</strain>
    </source>
</reference>
<feature type="compositionally biased region" description="Basic and acidic residues" evidence="3">
    <location>
        <begin position="465"/>
        <end position="474"/>
    </location>
</feature>
<dbReference type="STRING" id="431595.K3WMK4"/>
<evidence type="ECO:0000256" key="2">
    <source>
        <dbReference type="ARBA" id="ARBA00023163"/>
    </source>
</evidence>
<dbReference type="VEuPathDB" id="FungiDB:PYU1_G006184"/>
<keyword evidence="6" id="KW-1185">Reference proteome</keyword>
<dbReference type="EnsemblProtists" id="PYU1_T006196">
    <property type="protein sequence ID" value="PYU1_T006196"/>
    <property type="gene ID" value="PYU1_G006184"/>
</dbReference>
<feature type="region of interest" description="Disordered" evidence="3">
    <location>
        <begin position="26"/>
        <end position="53"/>
    </location>
</feature>
<name>K3WMK4_GLOUD</name>
<keyword evidence="1" id="KW-0805">Transcription regulation</keyword>
<evidence type="ECO:0000256" key="3">
    <source>
        <dbReference type="SAM" id="MobiDB-lite"/>
    </source>
</evidence>
<dbReference type="GO" id="GO:0046976">
    <property type="term" value="F:histone H3K27 methyltransferase activity"/>
    <property type="evidence" value="ECO:0007669"/>
    <property type="project" value="TreeGrafter"/>
</dbReference>
<dbReference type="PANTHER" id="PTHR45747">
    <property type="entry name" value="HISTONE-LYSINE N-METHYLTRANSFERASE E(Z)"/>
    <property type="match status" value="1"/>
</dbReference>
<dbReference type="Gene3D" id="2.170.270.10">
    <property type="entry name" value="SET domain"/>
    <property type="match status" value="1"/>
</dbReference>
<dbReference type="SMART" id="SM00317">
    <property type="entry name" value="SET"/>
    <property type="match status" value="1"/>
</dbReference>
<proteinExistence type="predicted"/>
<dbReference type="InParanoid" id="K3WMK4"/>
<dbReference type="InterPro" id="IPR046341">
    <property type="entry name" value="SET_dom_sf"/>
</dbReference>
<reference evidence="6" key="2">
    <citation type="submission" date="2010-04" db="EMBL/GenBank/DDBJ databases">
        <authorList>
            <person name="Buell R."/>
            <person name="Hamilton J."/>
            <person name="Hostetler J."/>
        </authorList>
    </citation>
    <scope>NUCLEOTIDE SEQUENCE [LARGE SCALE GENOMIC DNA]</scope>
    <source>
        <strain evidence="6">DAOM:BR144</strain>
    </source>
</reference>
<feature type="region of interest" description="Disordered" evidence="3">
    <location>
        <begin position="268"/>
        <end position="307"/>
    </location>
</feature>
<evidence type="ECO:0000256" key="1">
    <source>
        <dbReference type="ARBA" id="ARBA00023015"/>
    </source>
</evidence>
<protein>
    <recommendedName>
        <fullName evidence="4">SET domain-containing protein</fullName>
    </recommendedName>
</protein>
<dbReference type="InterPro" id="IPR045318">
    <property type="entry name" value="EZH1/2-like"/>
</dbReference>
<organism evidence="5 6">
    <name type="scientific">Globisporangium ultimum (strain ATCC 200006 / CBS 805.95 / DAOM BR144)</name>
    <name type="common">Pythium ultimum</name>
    <dbReference type="NCBI Taxonomy" id="431595"/>
    <lineage>
        <taxon>Eukaryota</taxon>
        <taxon>Sar</taxon>
        <taxon>Stramenopiles</taxon>
        <taxon>Oomycota</taxon>
        <taxon>Peronosporomycetes</taxon>
        <taxon>Pythiales</taxon>
        <taxon>Pythiaceae</taxon>
        <taxon>Globisporangium</taxon>
    </lineage>
</organism>
<evidence type="ECO:0000313" key="5">
    <source>
        <dbReference type="EnsemblProtists" id="PYU1_T006196"/>
    </source>
</evidence>
<feature type="compositionally biased region" description="Low complexity" evidence="3">
    <location>
        <begin position="76"/>
        <end position="109"/>
    </location>
</feature>
<dbReference type="SUPFAM" id="SSF82199">
    <property type="entry name" value="SET domain"/>
    <property type="match status" value="1"/>
</dbReference>
<dbReference type="GO" id="GO:0005634">
    <property type="term" value="C:nucleus"/>
    <property type="evidence" value="ECO:0007669"/>
    <property type="project" value="TreeGrafter"/>
</dbReference>
<dbReference type="HOGENOM" id="CLU_334802_0_0_1"/>
<sequence>MVRPKHKDRLSVATVTSALQHFHRRENATMQQQQRQPQPPFKQQRGFVSTKKTSRKTIILNLSTTQGSECEDDYLSSSSSSSSSGSVSSTSSLGKPRRSSSSMPRSSSSEYASKARRYCRKSAPVSTSSAAIRQRPLFSPSVPLPTPSTLKRQIPSVPSSPDSRLSKRTQRQTMTRFNVDAVALDEVQAQERELACFEMQKKQLRALGGTTAHDKRASIKKSIAPWHEVNSENRDQTQKPISDTDSDVQVIGFISGLPPKAIRKTVVRKKTQDQQSQVAMPASKLSQVPTSVQKRDESSAVEPKPRTNAQSPFFLTYDTSCHVIHPTAYHGLCVGEVPIRVLPDDATACAPPFCYERDIPLTAYVRTYQCELPSLEKRIANHAKEIEPLIDSNGLRATATITITRWTTHLQEEHVCRPMLSLKKVRPLSNFTTSIGVKSNVRVEDNPISRFTSSSASGGPGGSSDDARSGDDALSTKKQLRFHSAMDDEVGECVLRLVVGQMGDSEQVFRALKDVLGFSQAYADYSELKKMHDSRATTARRVTQTEALATGCRPSGVDDDALAYLRRLAASQPLILNNGISPTTLADRLSPPPSFFESHFARQHNADSTSSSTTLSSMGIRSVSGYGELSEPYRDLFCRLCYKYDCHEHGNEQPLPSRRVDPVHPAVQVSMRGGSSKHADALARQCSMFEKLVRCSKAGEWDGEPEMVDLTVANHVDAHDPTEFVDDIKCGEFVYEYTGAVVSQDEAERRGSIYDKRSVSFLFDLNEDAVVDAVRKGNKSKFVNHKSVGQNCSAKVVRVRGDHHITVWADQDIKCGEELLFNYGYHGDTAPEWSQVGVAGSSGSDDATCSMKT</sequence>
<dbReference type="GO" id="GO:0031507">
    <property type="term" value="P:heterochromatin formation"/>
    <property type="evidence" value="ECO:0007669"/>
    <property type="project" value="TreeGrafter"/>
</dbReference>
<feature type="compositionally biased region" description="Low complexity" evidence="3">
    <location>
        <begin position="31"/>
        <end position="44"/>
    </location>
</feature>
<dbReference type="Proteomes" id="UP000019132">
    <property type="component" value="Unassembled WGS sequence"/>
</dbReference>
<accession>K3WMK4</accession>
<dbReference type="AlphaFoldDB" id="K3WMK4"/>
<dbReference type="PROSITE" id="PS50280">
    <property type="entry name" value="SET"/>
    <property type="match status" value="1"/>
</dbReference>
<evidence type="ECO:0000313" key="6">
    <source>
        <dbReference type="Proteomes" id="UP000019132"/>
    </source>
</evidence>
<feature type="region of interest" description="Disordered" evidence="3">
    <location>
        <begin position="222"/>
        <end position="245"/>
    </location>
</feature>
<reference evidence="6" key="1">
    <citation type="journal article" date="2010" name="Genome Biol.">
        <title>Genome sequence of the necrotrophic plant pathogen Pythium ultimum reveals original pathogenicity mechanisms and effector repertoire.</title>
        <authorList>
            <person name="Levesque C.A."/>
            <person name="Brouwer H."/>
            <person name="Cano L."/>
            <person name="Hamilton J.P."/>
            <person name="Holt C."/>
            <person name="Huitema E."/>
            <person name="Raffaele S."/>
            <person name="Robideau G.P."/>
            <person name="Thines M."/>
            <person name="Win J."/>
            <person name="Zerillo M.M."/>
            <person name="Beakes G.W."/>
            <person name="Boore J.L."/>
            <person name="Busam D."/>
            <person name="Dumas B."/>
            <person name="Ferriera S."/>
            <person name="Fuerstenberg S.I."/>
            <person name="Gachon C.M."/>
            <person name="Gaulin E."/>
            <person name="Govers F."/>
            <person name="Grenville-Briggs L."/>
            <person name="Horner N."/>
            <person name="Hostetler J."/>
            <person name="Jiang R.H."/>
            <person name="Johnson J."/>
            <person name="Krajaejun T."/>
            <person name="Lin H."/>
            <person name="Meijer H.J."/>
            <person name="Moore B."/>
            <person name="Morris P."/>
            <person name="Phuntmart V."/>
            <person name="Puiu D."/>
            <person name="Shetty J."/>
            <person name="Stajich J.E."/>
            <person name="Tripathy S."/>
            <person name="Wawra S."/>
            <person name="van West P."/>
            <person name="Whitty B.R."/>
            <person name="Coutinho P.M."/>
            <person name="Henrissat B."/>
            <person name="Martin F."/>
            <person name="Thomas P.D."/>
            <person name="Tyler B.M."/>
            <person name="De Vries R.P."/>
            <person name="Kamoun S."/>
            <person name="Yandell M."/>
            <person name="Tisserat N."/>
            <person name="Buell C.R."/>
        </authorList>
    </citation>
    <scope>NUCLEOTIDE SEQUENCE</scope>
    <source>
        <strain evidence="6">DAOM:BR144</strain>
    </source>
</reference>
<dbReference type="Pfam" id="PF00856">
    <property type="entry name" value="SET"/>
    <property type="match status" value="1"/>
</dbReference>
<dbReference type="eggNOG" id="KOG1079">
    <property type="taxonomic scope" value="Eukaryota"/>
</dbReference>
<feature type="domain" description="SET" evidence="4">
    <location>
        <begin position="720"/>
        <end position="824"/>
    </location>
</feature>
<feature type="region of interest" description="Disordered" evidence="3">
    <location>
        <begin position="69"/>
        <end position="170"/>
    </location>
</feature>
<dbReference type="PANTHER" id="PTHR45747:SF4">
    <property type="entry name" value="HISTONE-LYSINE N-METHYLTRANSFERASE E(Z)"/>
    <property type="match status" value="1"/>
</dbReference>
<feature type="region of interest" description="Disordered" evidence="3">
    <location>
        <begin position="448"/>
        <end position="474"/>
    </location>
</feature>
<dbReference type="EMBL" id="GL376625">
    <property type="status" value="NOT_ANNOTATED_CDS"/>
    <property type="molecule type" value="Genomic_DNA"/>
</dbReference>
<evidence type="ECO:0000259" key="4">
    <source>
        <dbReference type="PROSITE" id="PS50280"/>
    </source>
</evidence>